<feature type="transmembrane region" description="Helical" evidence="1">
    <location>
        <begin position="15"/>
        <end position="39"/>
    </location>
</feature>
<accession>A0ABV0K8P1</accession>
<name>A0ABV0K8P1_9CYAN</name>
<reference evidence="2 3" key="1">
    <citation type="submission" date="2022-04" db="EMBL/GenBank/DDBJ databases">
        <title>Positive selection, recombination, and allopatry shape intraspecific diversity of widespread and dominant cyanobacteria.</title>
        <authorList>
            <person name="Wei J."/>
            <person name="Shu W."/>
            <person name="Hu C."/>
        </authorList>
    </citation>
    <scope>NUCLEOTIDE SEQUENCE [LARGE SCALE GENOMIC DNA]</scope>
    <source>
        <strain evidence="2 3">DQ-A4</strain>
    </source>
</reference>
<sequence length="173" mass="19875">MTRLLRQPGFIRRRLLVAFVVTLPASGFFIWLSLVFFAAPSLLNSDSIIPAYAGFHINYPYPSLMGAVHNLRCRTNGVVIPDGFSYSCRFSMKPSNVEQFIQWRELSSTKSNHCIERLAKPGTELAKTSWFPPEDWWKPLELVEGQCYSNPDRHFTLFYSPTSQIAYLSHSDY</sequence>
<evidence type="ECO:0000313" key="3">
    <source>
        <dbReference type="Proteomes" id="UP001482513"/>
    </source>
</evidence>
<evidence type="ECO:0000256" key="1">
    <source>
        <dbReference type="SAM" id="Phobius"/>
    </source>
</evidence>
<gene>
    <name evidence="2" type="ORF">NC992_19810</name>
</gene>
<keyword evidence="1" id="KW-0812">Transmembrane</keyword>
<proteinExistence type="predicted"/>
<keyword evidence="1" id="KW-0472">Membrane</keyword>
<dbReference type="EMBL" id="JAMPKX010000010">
    <property type="protein sequence ID" value="MEP0949135.1"/>
    <property type="molecule type" value="Genomic_DNA"/>
</dbReference>
<keyword evidence="1" id="KW-1133">Transmembrane helix</keyword>
<organism evidence="2 3">
    <name type="scientific">Leptolyngbya subtilissima DQ-A4</name>
    <dbReference type="NCBI Taxonomy" id="2933933"/>
    <lineage>
        <taxon>Bacteria</taxon>
        <taxon>Bacillati</taxon>
        <taxon>Cyanobacteriota</taxon>
        <taxon>Cyanophyceae</taxon>
        <taxon>Leptolyngbyales</taxon>
        <taxon>Leptolyngbyaceae</taxon>
        <taxon>Leptolyngbya group</taxon>
        <taxon>Leptolyngbya</taxon>
    </lineage>
</organism>
<dbReference type="Proteomes" id="UP001482513">
    <property type="component" value="Unassembled WGS sequence"/>
</dbReference>
<dbReference type="RefSeq" id="WP_348251346.1">
    <property type="nucleotide sequence ID" value="NZ_JAMPKX010000010.1"/>
</dbReference>
<protein>
    <submittedName>
        <fullName evidence="2">Uncharacterized protein</fullName>
    </submittedName>
</protein>
<comment type="caution">
    <text evidence="2">The sequence shown here is derived from an EMBL/GenBank/DDBJ whole genome shotgun (WGS) entry which is preliminary data.</text>
</comment>
<evidence type="ECO:0000313" key="2">
    <source>
        <dbReference type="EMBL" id="MEP0949135.1"/>
    </source>
</evidence>
<keyword evidence="3" id="KW-1185">Reference proteome</keyword>